<protein>
    <submittedName>
        <fullName evidence="2">Uncharacterized protein</fullName>
    </submittedName>
</protein>
<evidence type="ECO:0000313" key="3">
    <source>
        <dbReference type="Proteomes" id="UP001248822"/>
    </source>
</evidence>
<feature type="transmembrane region" description="Helical" evidence="1">
    <location>
        <begin position="115"/>
        <end position="140"/>
    </location>
</feature>
<proteinExistence type="predicted"/>
<dbReference type="AlphaFoldDB" id="A0AAE4DKN9"/>
<evidence type="ECO:0000256" key="1">
    <source>
        <dbReference type="SAM" id="Phobius"/>
    </source>
</evidence>
<accession>A0AAE4DKN9</accession>
<keyword evidence="1" id="KW-0472">Membrane</keyword>
<feature type="transmembrane region" description="Helical" evidence="1">
    <location>
        <begin position="58"/>
        <end position="76"/>
    </location>
</feature>
<evidence type="ECO:0000313" key="2">
    <source>
        <dbReference type="EMBL" id="MDR9889547.1"/>
    </source>
</evidence>
<sequence length="154" mass="17176">MTGKISWTTTHPDGTVSKFEAESAALNNTDMGNLKSFVESIPRTTSSPEKKEAKHSKVVGISFLILFIALNIGYMFTPEKFIQDHNLLMIFIFLCIIVVGIYSLCAHLIFENNTISISILILSLICIALTTKVTTINNIYKTTEKSIIEKTKDK</sequence>
<feature type="transmembrane region" description="Helical" evidence="1">
    <location>
        <begin position="88"/>
        <end position="109"/>
    </location>
</feature>
<comment type="caution">
    <text evidence="2">The sequence shown here is derived from an EMBL/GenBank/DDBJ whole genome shotgun (WGS) entry which is preliminary data.</text>
</comment>
<gene>
    <name evidence="2" type="ORF">O7047_04760</name>
</gene>
<dbReference type="RefSeq" id="WP_310825083.1">
    <property type="nucleotide sequence ID" value="NZ_JAQGEC010000003.1"/>
</dbReference>
<reference evidence="2" key="1">
    <citation type="submission" date="2022-12" db="EMBL/GenBank/DDBJ databases">
        <title>NDM-1 containing novel ST 2018 Pseudenterobacter timonensis.</title>
        <authorList>
            <person name="Halder G."/>
            <person name="Mandal S."/>
            <person name="Dutta S."/>
        </authorList>
    </citation>
    <scope>NUCLEOTIDE SEQUENCE</scope>
    <source>
        <strain evidence="2">CNCI147</strain>
    </source>
</reference>
<dbReference type="Proteomes" id="UP001248822">
    <property type="component" value="Unassembled WGS sequence"/>
</dbReference>
<keyword evidence="1" id="KW-1133">Transmembrane helix</keyword>
<dbReference type="EMBL" id="JAQGEC010000003">
    <property type="protein sequence ID" value="MDR9889547.1"/>
    <property type="molecule type" value="Genomic_DNA"/>
</dbReference>
<keyword evidence="1" id="KW-0812">Transmembrane</keyword>
<name>A0AAE4DKN9_9ENTR</name>
<organism evidence="2 3">
    <name type="scientific">Pseudenterobacter timonensis</name>
    <dbReference type="NCBI Taxonomy" id="1755099"/>
    <lineage>
        <taxon>Bacteria</taxon>
        <taxon>Pseudomonadati</taxon>
        <taxon>Pseudomonadota</taxon>
        <taxon>Gammaproteobacteria</taxon>
        <taxon>Enterobacterales</taxon>
        <taxon>Enterobacteriaceae</taxon>
        <taxon>Pseudenterobacter</taxon>
    </lineage>
</organism>